<organism evidence="2 3">
    <name type="scientific">Haloechinothrix salitolerans</name>
    <dbReference type="NCBI Taxonomy" id="926830"/>
    <lineage>
        <taxon>Bacteria</taxon>
        <taxon>Bacillati</taxon>
        <taxon>Actinomycetota</taxon>
        <taxon>Actinomycetes</taxon>
        <taxon>Pseudonocardiales</taxon>
        <taxon>Pseudonocardiaceae</taxon>
        <taxon>Haloechinothrix</taxon>
    </lineage>
</organism>
<keyword evidence="3" id="KW-1185">Reference proteome</keyword>
<evidence type="ECO:0008006" key="4">
    <source>
        <dbReference type="Google" id="ProtNLM"/>
    </source>
</evidence>
<keyword evidence="1" id="KW-0812">Transmembrane</keyword>
<evidence type="ECO:0000313" key="2">
    <source>
        <dbReference type="EMBL" id="MFC6868597.1"/>
    </source>
</evidence>
<dbReference type="RefSeq" id="WP_345390421.1">
    <property type="nucleotide sequence ID" value="NZ_BAABLA010000005.1"/>
</dbReference>
<accession>A0ABW2C1L4</accession>
<name>A0ABW2C1L4_9PSEU</name>
<keyword evidence="1" id="KW-0472">Membrane</keyword>
<evidence type="ECO:0000256" key="1">
    <source>
        <dbReference type="SAM" id="Phobius"/>
    </source>
</evidence>
<proteinExistence type="predicted"/>
<comment type="caution">
    <text evidence="2">The sequence shown here is derived from an EMBL/GenBank/DDBJ whole genome shotgun (WGS) entry which is preliminary data.</text>
</comment>
<feature type="transmembrane region" description="Helical" evidence="1">
    <location>
        <begin position="12"/>
        <end position="30"/>
    </location>
</feature>
<dbReference type="Proteomes" id="UP001596337">
    <property type="component" value="Unassembled WGS sequence"/>
</dbReference>
<dbReference type="EMBL" id="JBHSXX010000001">
    <property type="protein sequence ID" value="MFC6868597.1"/>
    <property type="molecule type" value="Genomic_DNA"/>
</dbReference>
<keyword evidence="1" id="KW-1133">Transmembrane helix</keyword>
<evidence type="ECO:0000313" key="3">
    <source>
        <dbReference type="Proteomes" id="UP001596337"/>
    </source>
</evidence>
<gene>
    <name evidence="2" type="ORF">ACFQGD_15770</name>
</gene>
<sequence>MAAIMTTTVLNAVANGVAVLLLIGAALWLASRAVPRIVPAEPAVDAADLDSTLAHAQVTVSWASGTRRDWDRHVRPVLARQLDEVLGPRRGDDSRRAAGELLFGPRLWPLVDPHDAFTTRLDAPGPGRDALAAILDRLESA</sequence>
<protein>
    <recommendedName>
        <fullName evidence="4">DivIVA domain-containing protein</fullName>
    </recommendedName>
</protein>
<reference evidence="3" key="1">
    <citation type="journal article" date="2019" name="Int. J. Syst. Evol. Microbiol.">
        <title>The Global Catalogue of Microorganisms (GCM) 10K type strain sequencing project: providing services to taxonomists for standard genome sequencing and annotation.</title>
        <authorList>
            <consortium name="The Broad Institute Genomics Platform"/>
            <consortium name="The Broad Institute Genome Sequencing Center for Infectious Disease"/>
            <person name="Wu L."/>
            <person name="Ma J."/>
        </authorList>
    </citation>
    <scope>NUCLEOTIDE SEQUENCE [LARGE SCALE GENOMIC DNA]</scope>
    <source>
        <strain evidence="3">KCTC 32255</strain>
    </source>
</reference>